<dbReference type="InterPro" id="IPR006016">
    <property type="entry name" value="UspA"/>
</dbReference>
<comment type="similarity">
    <text evidence="1">Belongs to the universal stress protein A family.</text>
</comment>
<dbReference type="RefSeq" id="WP_284255421.1">
    <property type="nucleotide sequence ID" value="NZ_BAAAQO010000004.1"/>
</dbReference>
<organism evidence="3 4">
    <name type="scientific">Pseudolysinimonas kribbensis</name>
    <dbReference type="NCBI Taxonomy" id="433641"/>
    <lineage>
        <taxon>Bacteria</taxon>
        <taxon>Bacillati</taxon>
        <taxon>Actinomycetota</taxon>
        <taxon>Actinomycetes</taxon>
        <taxon>Micrococcales</taxon>
        <taxon>Microbacteriaceae</taxon>
        <taxon>Pseudolysinimonas</taxon>
    </lineage>
</organism>
<evidence type="ECO:0000256" key="1">
    <source>
        <dbReference type="ARBA" id="ARBA00008791"/>
    </source>
</evidence>
<dbReference type="EMBL" id="BSVB01000001">
    <property type="protein sequence ID" value="GMA96944.1"/>
    <property type="molecule type" value="Genomic_DNA"/>
</dbReference>
<dbReference type="InterPro" id="IPR006015">
    <property type="entry name" value="Universal_stress_UspA"/>
</dbReference>
<dbReference type="Pfam" id="PF00582">
    <property type="entry name" value="Usp"/>
    <property type="match status" value="1"/>
</dbReference>
<keyword evidence="4" id="KW-1185">Reference proteome</keyword>
<protein>
    <submittedName>
        <fullName evidence="3">Universal stress protein</fullName>
    </submittedName>
</protein>
<evidence type="ECO:0000313" key="3">
    <source>
        <dbReference type="EMBL" id="GMA96944.1"/>
    </source>
</evidence>
<evidence type="ECO:0000259" key="2">
    <source>
        <dbReference type="Pfam" id="PF00582"/>
    </source>
</evidence>
<feature type="domain" description="UspA" evidence="2">
    <location>
        <begin position="13"/>
        <end position="143"/>
    </location>
</feature>
<sequence length="146" mass="15169">MNENRIVPVPPTRVVVGVDGSEHAVEALRVAKRIADAVHGTVEVIATWEWPFMYNPIVTPDYSPEPETRSAATAAVEQVYGAASPIPIDVVQGPAAKVLIDASQGAQMLVVGSRGRGGFAGLLLGSVSAACAEHAHCPVLVVHSAV</sequence>
<proteinExistence type="inferred from homology"/>
<reference evidence="4" key="1">
    <citation type="journal article" date="2019" name="Int. J. Syst. Evol. Microbiol.">
        <title>The Global Catalogue of Microorganisms (GCM) 10K type strain sequencing project: providing services to taxonomists for standard genome sequencing and annotation.</title>
        <authorList>
            <consortium name="The Broad Institute Genomics Platform"/>
            <consortium name="The Broad Institute Genome Sequencing Center for Infectious Disease"/>
            <person name="Wu L."/>
            <person name="Ma J."/>
        </authorList>
    </citation>
    <scope>NUCLEOTIDE SEQUENCE [LARGE SCALE GENOMIC DNA]</scope>
    <source>
        <strain evidence="4">NBRC 108894</strain>
    </source>
</reference>
<evidence type="ECO:0000313" key="4">
    <source>
        <dbReference type="Proteomes" id="UP001157034"/>
    </source>
</evidence>
<dbReference type="PANTHER" id="PTHR46553">
    <property type="entry name" value="ADENINE NUCLEOTIDE ALPHA HYDROLASES-LIKE SUPERFAMILY PROTEIN"/>
    <property type="match status" value="1"/>
</dbReference>
<gene>
    <name evidence="3" type="ORF">GCM10025881_37680</name>
</gene>
<accession>A0ABQ6K956</accession>
<dbReference type="Gene3D" id="3.40.50.620">
    <property type="entry name" value="HUPs"/>
    <property type="match status" value="1"/>
</dbReference>
<dbReference type="SUPFAM" id="SSF52402">
    <property type="entry name" value="Adenine nucleotide alpha hydrolases-like"/>
    <property type="match status" value="1"/>
</dbReference>
<name>A0ABQ6K956_9MICO</name>
<comment type="caution">
    <text evidence="3">The sequence shown here is derived from an EMBL/GenBank/DDBJ whole genome shotgun (WGS) entry which is preliminary data.</text>
</comment>
<dbReference type="PRINTS" id="PR01438">
    <property type="entry name" value="UNVRSLSTRESS"/>
</dbReference>
<dbReference type="PANTHER" id="PTHR46553:SF3">
    <property type="entry name" value="ADENINE NUCLEOTIDE ALPHA HYDROLASES-LIKE SUPERFAMILY PROTEIN"/>
    <property type="match status" value="1"/>
</dbReference>
<dbReference type="Proteomes" id="UP001157034">
    <property type="component" value="Unassembled WGS sequence"/>
</dbReference>
<dbReference type="InterPro" id="IPR014729">
    <property type="entry name" value="Rossmann-like_a/b/a_fold"/>
</dbReference>